<proteinExistence type="predicted"/>
<feature type="region of interest" description="Disordered" evidence="1">
    <location>
        <begin position="88"/>
        <end position="120"/>
    </location>
</feature>
<accession>Q22EG5</accession>
<name>Q22EG5_TETTS</name>
<dbReference type="EMBL" id="GG662692">
    <property type="protein sequence ID" value="EAR83687.1"/>
    <property type="molecule type" value="Genomic_DNA"/>
</dbReference>
<dbReference type="AlphaFoldDB" id="Q22EG5"/>
<dbReference type="RefSeq" id="XP_001031350.1">
    <property type="nucleotide sequence ID" value="XM_001031350.1"/>
</dbReference>
<feature type="compositionally biased region" description="Low complexity" evidence="1">
    <location>
        <begin position="95"/>
        <end position="104"/>
    </location>
</feature>
<keyword evidence="3" id="KW-1185">Reference proteome</keyword>
<dbReference type="InParanoid" id="Q22EG5"/>
<dbReference type="Proteomes" id="UP000009168">
    <property type="component" value="Unassembled WGS sequence"/>
</dbReference>
<organism evidence="2 3">
    <name type="scientific">Tetrahymena thermophila (strain SB210)</name>
    <dbReference type="NCBI Taxonomy" id="312017"/>
    <lineage>
        <taxon>Eukaryota</taxon>
        <taxon>Sar</taxon>
        <taxon>Alveolata</taxon>
        <taxon>Ciliophora</taxon>
        <taxon>Intramacronucleata</taxon>
        <taxon>Oligohymenophorea</taxon>
        <taxon>Hymenostomatida</taxon>
        <taxon>Tetrahymenina</taxon>
        <taxon>Tetrahymenidae</taxon>
        <taxon>Tetrahymena</taxon>
    </lineage>
</organism>
<evidence type="ECO:0000313" key="2">
    <source>
        <dbReference type="EMBL" id="EAR83687.1"/>
    </source>
</evidence>
<protein>
    <submittedName>
        <fullName evidence="2">Uncharacterized protein</fullName>
    </submittedName>
</protein>
<sequence>MKNFRDFAKQIVKNYTSTFNSQNNQNIKDNLQKRVNNFADFLEKDKVDEQEQKQSQEDLYKQNIRQQYQKMDTEEDLMDQKRLFEQMTGKKINLNEQQQQQKEAQANKKEGQPNLESSQNIPFMVTRAMKIELYNLGYELEQINEMTPKEANEIIKKKKINQD</sequence>
<dbReference type="HOGENOM" id="CLU_1630391_0_0_1"/>
<dbReference type="OrthoDB" id="76126at2759"/>
<dbReference type="KEGG" id="tet:TTHERM_00827040"/>
<evidence type="ECO:0000313" key="3">
    <source>
        <dbReference type="Proteomes" id="UP000009168"/>
    </source>
</evidence>
<reference evidence="3" key="1">
    <citation type="journal article" date="2006" name="PLoS Biol.">
        <title>Macronuclear genome sequence of the ciliate Tetrahymena thermophila, a model eukaryote.</title>
        <authorList>
            <person name="Eisen J.A."/>
            <person name="Coyne R.S."/>
            <person name="Wu M."/>
            <person name="Wu D."/>
            <person name="Thiagarajan M."/>
            <person name="Wortman J.R."/>
            <person name="Badger J.H."/>
            <person name="Ren Q."/>
            <person name="Amedeo P."/>
            <person name="Jones K.M."/>
            <person name="Tallon L.J."/>
            <person name="Delcher A.L."/>
            <person name="Salzberg S.L."/>
            <person name="Silva J.C."/>
            <person name="Haas B.J."/>
            <person name="Majoros W.H."/>
            <person name="Farzad M."/>
            <person name="Carlton J.M."/>
            <person name="Smith R.K. Jr."/>
            <person name="Garg J."/>
            <person name="Pearlman R.E."/>
            <person name="Karrer K.M."/>
            <person name="Sun L."/>
            <person name="Manning G."/>
            <person name="Elde N.C."/>
            <person name="Turkewitz A.P."/>
            <person name="Asai D.J."/>
            <person name="Wilkes D.E."/>
            <person name="Wang Y."/>
            <person name="Cai H."/>
            <person name="Collins K."/>
            <person name="Stewart B.A."/>
            <person name="Lee S.R."/>
            <person name="Wilamowska K."/>
            <person name="Weinberg Z."/>
            <person name="Ruzzo W.L."/>
            <person name="Wloga D."/>
            <person name="Gaertig J."/>
            <person name="Frankel J."/>
            <person name="Tsao C.-C."/>
            <person name="Gorovsky M.A."/>
            <person name="Keeling P.J."/>
            <person name="Waller R.F."/>
            <person name="Patron N.J."/>
            <person name="Cherry J.M."/>
            <person name="Stover N.A."/>
            <person name="Krieger C.J."/>
            <person name="del Toro C."/>
            <person name="Ryder H.F."/>
            <person name="Williamson S.C."/>
            <person name="Barbeau R.A."/>
            <person name="Hamilton E.P."/>
            <person name="Orias E."/>
        </authorList>
    </citation>
    <scope>NUCLEOTIDE SEQUENCE [LARGE SCALE GENOMIC DNA]</scope>
    <source>
        <strain evidence="3">SB210</strain>
    </source>
</reference>
<dbReference type="GeneID" id="7827689"/>
<evidence type="ECO:0000256" key="1">
    <source>
        <dbReference type="SAM" id="MobiDB-lite"/>
    </source>
</evidence>
<gene>
    <name evidence="2" type="ORF">TTHERM_00827040</name>
</gene>